<dbReference type="GO" id="GO:0042144">
    <property type="term" value="P:vacuole fusion, non-autophagic"/>
    <property type="evidence" value="ECO:0007669"/>
    <property type="project" value="TreeGrafter"/>
</dbReference>
<sequence length="101" mass="10554">MKITIFTFLFSLLPALAIAAEMKDVIISFPANTPATIVSNAEQIVEALGGQVTTEYTIIPGFAATAPQNALDLVTMMGHISAFDAIIEEDGVVTIDGGVQA</sequence>
<name>A0A6G1GR53_9PEZI</name>
<proteinExistence type="inferred from homology"/>
<dbReference type="EMBL" id="ML977176">
    <property type="protein sequence ID" value="KAF1983292.1"/>
    <property type="molecule type" value="Genomic_DNA"/>
</dbReference>
<feature type="chain" id="PRO_5026356771" description="Inhibitor I9 domain-containing protein" evidence="2">
    <location>
        <begin position="20"/>
        <end position="101"/>
    </location>
</feature>
<keyword evidence="4" id="KW-1185">Reference proteome</keyword>
<gene>
    <name evidence="3" type="ORF">K402DRAFT_423857</name>
</gene>
<dbReference type="PANTHER" id="PTHR28288:SF1">
    <property type="entry name" value="INHIBITOR I9 DOMAIN-CONTAINING PROTEIN"/>
    <property type="match status" value="1"/>
</dbReference>
<evidence type="ECO:0000313" key="4">
    <source>
        <dbReference type="Proteomes" id="UP000800041"/>
    </source>
</evidence>
<evidence type="ECO:0000256" key="1">
    <source>
        <dbReference type="ARBA" id="ARBA00038069"/>
    </source>
</evidence>
<dbReference type="SUPFAM" id="SSF54897">
    <property type="entry name" value="Protease propeptides/inhibitors"/>
    <property type="match status" value="1"/>
</dbReference>
<feature type="signal peptide" evidence="2">
    <location>
        <begin position="1"/>
        <end position="19"/>
    </location>
</feature>
<organism evidence="3 4">
    <name type="scientific">Aulographum hederae CBS 113979</name>
    <dbReference type="NCBI Taxonomy" id="1176131"/>
    <lineage>
        <taxon>Eukaryota</taxon>
        <taxon>Fungi</taxon>
        <taxon>Dikarya</taxon>
        <taxon>Ascomycota</taxon>
        <taxon>Pezizomycotina</taxon>
        <taxon>Dothideomycetes</taxon>
        <taxon>Pleosporomycetidae</taxon>
        <taxon>Aulographales</taxon>
        <taxon>Aulographaceae</taxon>
    </lineage>
</organism>
<comment type="similarity">
    <text evidence="1">Belongs to the protease inhibitor I9 family.</text>
</comment>
<evidence type="ECO:0008006" key="5">
    <source>
        <dbReference type="Google" id="ProtNLM"/>
    </source>
</evidence>
<dbReference type="InterPro" id="IPR037045">
    <property type="entry name" value="S8pro/Inhibitor_I9_sf"/>
</dbReference>
<dbReference type="GO" id="GO:0004866">
    <property type="term" value="F:endopeptidase inhibitor activity"/>
    <property type="evidence" value="ECO:0007669"/>
    <property type="project" value="TreeGrafter"/>
</dbReference>
<dbReference type="Gene3D" id="3.30.70.80">
    <property type="entry name" value="Peptidase S8 propeptide/proteinase inhibitor I9"/>
    <property type="match status" value="1"/>
</dbReference>
<dbReference type="AlphaFoldDB" id="A0A6G1GR53"/>
<dbReference type="InterPro" id="IPR052471">
    <property type="entry name" value="PBI_I9"/>
</dbReference>
<dbReference type="PANTHER" id="PTHR28288">
    <property type="entry name" value="PROTEASE B INHIBITOR 2"/>
    <property type="match status" value="1"/>
</dbReference>
<dbReference type="OrthoDB" id="3888684at2759"/>
<protein>
    <recommendedName>
        <fullName evidence="5">Inhibitor I9 domain-containing protein</fullName>
    </recommendedName>
</protein>
<dbReference type="Proteomes" id="UP000800041">
    <property type="component" value="Unassembled WGS sequence"/>
</dbReference>
<evidence type="ECO:0000313" key="3">
    <source>
        <dbReference type="EMBL" id="KAF1983292.1"/>
    </source>
</evidence>
<reference evidence="3" key="1">
    <citation type="journal article" date="2020" name="Stud. Mycol.">
        <title>101 Dothideomycetes genomes: a test case for predicting lifestyles and emergence of pathogens.</title>
        <authorList>
            <person name="Haridas S."/>
            <person name="Albert R."/>
            <person name="Binder M."/>
            <person name="Bloem J."/>
            <person name="Labutti K."/>
            <person name="Salamov A."/>
            <person name="Andreopoulos B."/>
            <person name="Baker S."/>
            <person name="Barry K."/>
            <person name="Bills G."/>
            <person name="Bluhm B."/>
            <person name="Cannon C."/>
            <person name="Castanera R."/>
            <person name="Culley D."/>
            <person name="Daum C."/>
            <person name="Ezra D."/>
            <person name="Gonzalez J."/>
            <person name="Henrissat B."/>
            <person name="Kuo A."/>
            <person name="Liang C."/>
            <person name="Lipzen A."/>
            <person name="Lutzoni F."/>
            <person name="Magnuson J."/>
            <person name="Mondo S."/>
            <person name="Nolan M."/>
            <person name="Ohm R."/>
            <person name="Pangilinan J."/>
            <person name="Park H.-J."/>
            <person name="Ramirez L."/>
            <person name="Alfaro M."/>
            <person name="Sun H."/>
            <person name="Tritt A."/>
            <person name="Yoshinaga Y."/>
            <person name="Zwiers L.-H."/>
            <person name="Turgeon B."/>
            <person name="Goodwin S."/>
            <person name="Spatafora J."/>
            <person name="Crous P."/>
            <person name="Grigoriev I."/>
        </authorList>
    </citation>
    <scope>NUCLEOTIDE SEQUENCE</scope>
    <source>
        <strain evidence="3">CBS 113979</strain>
    </source>
</reference>
<accession>A0A6G1GR53</accession>
<evidence type="ECO:0000256" key="2">
    <source>
        <dbReference type="SAM" id="SignalP"/>
    </source>
</evidence>
<keyword evidence="2" id="KW-0732">Signal</keyword>